<comment type="cofactor">
    <cofactor evidence="1">
        <name>Mn(2+)</name>
        <dbReference type="ChEBI" id="CHEBI:29035"/>
    </cofactor>
    <text evidence="1">The Mn(2+) ion enhances activity.</text>
</comment>
<dbReference type="PIRSF" id="PIRSF005962">
    <property type="entry name" value="Pept_M20D_amidohydro"/>
    <property type="match status" value="1"/>
</dbReference>
<evidence type="ECO:0000256" key="1">
    <source>
        <dbReference type="PIRSR" id="PIRSR005962-1"/>
    </source>
</evidence>
<reference evidence="2 3" key="2">
    <citation type="submission" date="2019-09" db="EMBL/GenBank/DDBJ databases">
        <authorList>
            <person name="Jin C."/>
        </authorList>
    </citation>
    <scope>NUCLEOTIDE SEQUENCE [LARGE SCALE GENOMIC DNA]</scope>
    <source>
        <strain evidence="2 3">BN130099</strain>
    </source>
</reference>
<dbReference type="InterPro" id="IPR036264">
    <property type="entry name" value="Bact_exopeptidase_dim_dom"/>
</dbReference>
<dbReference type="RefSeq" id="WP_149726621.1">
    <property type="nucleotide sequence ID" value="NZ_VUJV01000001.1"/>
</dbReference>
<feature type="binding site" evidence="1">
    <location>
        <position position="112"/>
    </location>
    <ligand>
        <name>Mn(2+)</name>
        <dbReference type="ChEBI" id="CHEBI:29035"/>
        <label>2</label>
    </ligand>
</feature>
<dbReference type="InterPro" id="IPR002933">
    <property type="entry name" value="Peptidase_M20"/>
</dbReference>
<organism evidence="2 3">
    <name type="scientific">Nocardioides humilatus</name>
    <dbReference type="NCBI Taxonomy" id="2607660"/>
    <lineage>
        <taxon>Bacteria</taxon>
        <taxon>Bacillati</taxon>
        <taxon>Actinomycetota</taxon>
        <taxon>Actinomycetes</taxon>
        <taxon>Propionibacteriales</taxon>
        <taxon>Nocardioidaceae</taxon>
        <taxon>Nocardioides</taxon>
    </lineage>
</organism>
<dbReference type="SUPFAM" id="SSF53187">
    <property type="entry name" value="Zn-dependent exopeptidases"/>
    <property type="match status" value="1"/>
</dbReference>
<dbReference type="NCBIfam" id="TIGR01891">
    <property type="entry name" value="amidohydrolases"/>
    <property type="match status" value="1"/>
</dbReference>
<dbReference type="GO" id="GO:0046872">
    <property type="term" value="F:metal ion binding"/>
    <property type="evidence" value="ECO:0007669"/>
    <property type="project" value="UniProtKB-KW"/>
</dbReference>
<dbReference type="Proteomes" id="UP000325003">
    <property type="component" value="Unassembled WGS sequence"/>
</dbReference>
<name>A0A5B1LKC0_9ACTN</name>
<keyword evidence="3" id="KW-1185">Reference proteome</keyword>
<evidence type="ECO:0000313" key="3">
    <source>
        <dbReference type="Proteomes" id="UP000325003"/>
    </source>
</evidence>
<protein>
    <submittedName>
        <fullName evidence="2">Amidohydrolase</fullName>
    </submittedName>
</protein>
<dbReference type="SUPFAM" id="SSF55031">
    <property type="entry name" value="Bacterial exopeptidase dimerisation domain"/>
    <property type="match status" value="1"/>
</dbReference>
<proteinExistence type="predicted"/>
<dbReference type="PANTHER" id="PTHR11014">
    <property type="entry name" value="PEPTIDASE M20 FAMILY MEMBER"/>
    <property type="match status" value="1"/>
</dbReference>
<dbReference type="Gene3D" id="3.40.630.10">
    <property type="entry name" value="Zn peptidases"/>
    <property type="match status" value="1"/>
</dbReference>
<sequence>MSTSPGDPSAVPVERVINSVVDKYGDDLIDFRRDLHRHPELSWDEKRTTDRVVERLEQAGWRVTPAQRSGAVAELGDGERVVALRADLDALPVQDLTQDPWTSKVPGVAHACGHDVHTTALVGAAQALAEVHAQGRLPGRVRLLFQPAEEVMPGGAVHLVNHGALEDVERIYALHAEPAVDVGTIGVRTGPITSAADRIEVRLEGSGGHTSRPHLTGDLTFALAKITSELPAVLSRRMDPRAGVSVVWGVLRAGSAPNVIPDQGIAAGTVRILDSVAWASVEAVVREAVLDIVRPYGVTAAVDYLQGVPPVVNDAASTQIVAAAVDAVLGSHHRTEVPQSLGGEDFGWYLAAVPGAMFRLGTRTPGGATYDLHQGDLRIDEHAVAIGARVMASVALRSLVTARG</sequence>
<gene>
    <name evidence="2" type="ORF">F0U44_02280</name>
</gene>
<comment type="caution">
    <text evidence="2">The sequence shown here is derived from an EMBL/GenBank/DDBJ whole genome shotgun (WGS) entry which is preliminary data.</text>
</comment>
<feature type="binding site" evidence="1">
    <location>
        <position position="114"/>
    </location>
    <ligand>
        <name>Mn(2+)</name>
        <dbReference type="ChEBI" id="CHEBI:29035"/>
        <label>2</label>
    </ligand>
</feature>
<accession>A0A5B1LKC0</accession>
<dbReference type="InterPro" id="IPR017439">
    <property type="entry name" value="Amidohydrolase"/>
</dbReference>
<feature type="binding site" evidence="1">
    <location>
        <position position="373"/>
    </location>
    <ligand>
        <name>Mn(2+)</name>
        <dbReference type="ChEBI" id="CHEBI:29035"/>
        <label>2</label>
    </ligand>
</feature>
<keyword evidence="1" id="KW-0464">Manganese</keyword>
<keyword evidence="2" id="KW-0378">Hydrolase</keyword>
<keyword evidence="1" id="KW-0479">Metal-binding</keyword>
<dbReference type="GO" id="GO:0016787">
    <property type="term" value="F:hydrolase activity"/>
    <property type="evidence" value="ECO:0007669"/>
    <property type="project" value="UniProtKB-KW"/>
</dbReference>
<dbReference type="Gene3D" id="3.30.70.360">
    <property type="match status" value="1"/>
</dbReference>
<dbReference type="AlphaFoldDB" id="A0A5B1LKC0"/>
<feature type="binding site" evidence="1">
    <location>
        <position position="175"/>
    </location>
    <ligand>
        <name>Mn(2+)</name>
        <dbReference type="ChEBI" id="CHEBI:29035"/>
        <label>2</label>
    </ligand>
</feature>
<feature type="binding site" evidence="1">
    <location>
        <position position="150"/>
    </location>
    <ligand>
        <name>Mn(2+)</name>
        <dbReference type="ChEBI" id="CHEBI:29035"/>
        <label>2</label>
    </ligand>
</feature>
<dbReference type="PANTHER" id="PTHR11014:SF63">
    <property type="entry name" value="METALLOPEPTIDASE, PUTATIVE (AFU_ORTHOLOGUE AFUA_6G09600)-RELATED"/>
    <property type="match status" value="1"/>
</dbReference>
<dbReference type="EMBL" id="VUJV01000001">
    <property type="protein sequence ID" value="KAA1421161.1"/>
    <property type="molecule type" value="Genomic_DNA"/>
</dbReference>
<reference evidence="2 3" key="1">
    <citation type="submission" date="2019-09" db="EMBL/GenBank/DDBJ databases">
        <title>Nocardioides panacisoli sp. nov., isolated from the soil of a ginseng field.</title>
        <authorList>
            <person name="Cho C."/>
        </authorList>
    </citation>
    <scope>NUCLEOTIDE SEQUENCE [LARGE SCALE GENOMIC DNA]</scope>
    <source>
        <strain evidence="2 3">BN130099</strain>
    </source>
</reference>
<dbReference type="Pfam" id="PF01546">
    <property type="entry name" value="Peptidase_M20"/>
    <property type="match status" value="1"/>
</dbReference>
<evidence type="ECO:0000313" key="2">
    <source>
        <dbReference type="EMBL" id="KAA1421161.1"/>
    </source>
</evidence>